<name>Q08MP0_STIAD</name>
<accession>Q08MP0</accession>
<evidence type="ECO:0000313" key="2">
    <source>
        <dbReference type="EMBL" id="EAU61744.1"/>
    </source>
</evidence>
<sequence length="106" mass="11867">MLNHMVEYKERPHPRQRGRRRRPGSRRPEGLQGGDEPVRGQGVEDVPLAGPAPAGGGHREEEVMQVLLFVRIRAHHQLHPSLDGLPHVLGLEIQPGGFPVHLHHHP</sequence>
<dbReference type="AlphaFoldDB" id="Q08MP0"/>
<protein>
    <submittedName>
        <fullName evidence="2">Uncharacterized protein</fullName>
    </submittedName>
</protein>
<feature type="compositionally biased region" description="Basic and acidic residues" evidence="1">
    <location>
        <begin position="1"/>
        <end position="13"/>
    </location>
</feature>
<comment type="caution">
    <text evidence="2">The sequence shown here is derived from an EMBL/GenBank/DDBJ whole genome shotgun (WGS) entry which is preliminary data.</text>
</comment>
<gene>
    <name evidence="2" type="ORF">STIAU_4901</name>
</gene>
<dbReference type="EMBL" id="AAMD01000343">
    <property type="protein sequence ID" value="EAU61744.1"/>
    <property type="molecule type" value="Genomic_DNA"/>
</dbReference>
<proteinExistence type="predicted"/>
<organism evidence="2 3">
    <name type="scientific">Stigmatella aurantiaca (strain DW4/3-1)</name>
    <dbReference type="NCBI Taxonomy" id="378806"/>
    <lineage>
        <taxon>Bacteria</taxon>
        <taxon>Pseudomonadati</taxon>
        <taxon>Myxococcota</taxon>
        <taxon>Myxococcia</taxon>
        <taxon>Myxococcales</taxon>
        <taxon>Cystobacterineae</taxon>
        <taxon>Archangiaceae</taxon>
        <taxon>Stigmatella</taxon>
    </lineage>
</organism>
<feature type="non-terminal residue" evidence="2">
    <location>
        <position position="106"/>
    </location>
</feature>
<feature type="region of interest" description="Disordered" evidence="1">
    <location>
        <begin position="1"/>
        <end position="59"/>
    </location>
</feature>
<reference evidence="2 3" key="1">
    <citation type="submission" date="2006-04" db="EMBL/GenBank/DDBJ databases">
        <authorList>
            <person name="Nierman W.C."/>
        </authorList>
    </citation>
    <scope>NUCLEOTIDE SEQUENCE [LARGE SCALE GENOMIC DNA]</scope>
    <source>
        <strain evidence="2 3">DW4/3-1</strain>
    </source>
</reference>
<dbReference type="Proteomes" id="UP000032702">
    <property type="component" value="Unassembled WGS sequence"/>
</dbReference>
<evidence type="ECO:0000256" key="1">
    <source>
        <dbReference type="SAM" id="MobiDB-lite"/>
    </source>
</evidence>
<evidence type="ECO:0000313" key="3">
    <source>
        <dbReference type="Proteomes" id="UP000032702"/>
    </source>
</evidence>
<feature type="compositionally biased region" description="Basic residues" evidence="1">
    <location>
        <begin position="14"/>
        <end position="25"/>
    </location>
</feature>